<proteinExistence type="predicted"/>
<dbReference type="Proteomes" id="UP000000644">
    <property type="component" value="Chromosome"/>
</dbReference>
<dbReference type="AlphaFoldDB" id="A1VUA6"/>
<accession>A1VUA6</accession>
<evidence type="ECO:0000313" key="1">
    <source>
        <dbReference type="EMBL" id="ABM39234.1"/>
    </source>
</evidence>
<keyword evidence="2" id="KW-1185">Reference proteome</keyword>
<gene>
    <name evidence="1" type="ordered locus">Pnap_3938</name>
</gene>
<dbReference type="HOGENOM" id="CLU_1018843_0_0_4"/>
<name>A1VUA6_POLNA</name>
<reference evidence="2" key="1">
    <citation type="journal article" date="2009" name="Environ. Microbiol.">
        <title>The genome of Polaromonas naphthalenivorans strain CJ2, isolated from coal tar-contaminated sediment, reveals physiological and metabolic versatility and evolution through extensive horizontal gene transfer.</title>
        <authorList>
            <person name="Yagi J.M."/>
            <person name="Sims D."/>
            <person name="Brettin T."/>
            <person name="Bruce D."/>
            <person name="Madsen E.L."/>
        </authorList>
    </citation>
    <scope>NUCLEOTIDE SEQUENCE [LARGE SCALE GENOMIC DNA]</scope>
    <source>
        <strain evidence="2">CJ2</strain>
    </source>
</reference>
<dbReference type="EMBL" id="CP000529">
    <property type="protein sequence ID" value="ABM39234.1"/>
    <property type="molecule type" value="Genomic_DNA"/>
</dbReference>
<sequence>MMETTSRLDRNIQTNLPTRARWLAKADGASRSNQTSHSGTTLSVHSVFQVLMCPFKNLEPYMSKRNFEAVQKVLNLDVPYPNFPAWDEKLEFIVEGVAVKATVSHAWRNLTISIISPFELLAWTFEPPLIALGPAMLSRQASLEKRGITDAEDCLIRAKKAYLTHVAYLRLKPQIDAVQAEFIKKFAGKLESRLLVSDSVRARITLEKSALRSKFKSGEIGQKEYQTVLKRLGAQACEASHSYSNLKYKVKRGLEEIKNSMMDKALADQLIRC</sequence>
<protein>
    <submittedName>
        <fullName evidence="1">Uncharacterized protein</fullName>
    </submittedName>
</protein>
<evidence type="ECO:0000313" key="2">
    <source>
        <dbReference type="Proteomes" id="UP000000644"/>
    </source>
</evidence>
<dbReference type="KEGG" id="pna:Pnap_3938"/>
<organism evidence="1 2">
    <name type="scientific">Polaromonas naphthalenivorans (strain CJ2)</name>
    <dbReference type="NCBI Taxonomy" id="365044"/>
    <lineage>
        <taxon>Bacteria</taxon>
        <taxon>Pseudomonadati</taxon>
        <taxon>Pseudomonadota</taxon>
        <taxon>Betaproteobacteria</taxon>
        <taxon>Burkholderiales</taxon>
        <taxon>Comamonadaceae</taxon>
        <taxon>Polaromonas</taxon>
    </lineage>
</organism>